<accession>A0A5J5KVX7</accession>
<dbReference type="SUPFAM" id="SSF82649">
    <property type="entry name" value="SufE/NifU"/>
    <property type="match status" value="1"/>
</dbReference>
<gene>
    <name evidence="3" type="ORF">FCK90_12165</name>
</gene>
<dbReference type="RefSeq" id="WP_158034573.1">
    <property type="nucleotide sequence ID" value="NZ_ML708624.1"/>
</dbReference>
<keyword evidence="4" id="KW-1185">Reference proteome</keyword>
<evidence type="ECO:0000313" key="3">
    <source>
        <dbReference type="EMBL" id="KAA9393400.1"/>
    </source>
</evidence>
<reference evidence="3 4" key="1">
    <citation type="submission" date="2019-05" db="EMBL/GenBank/DDBJ databases">
        <title>Kocuria coralli sp. nov., a novel actinobacterium isolated from coral reef seawater.</title>
        <authorList>
            <person name="Li J."/>
        </authorList>
    </citation>
    <scope>NUCLEOTIDE SEQUENCE [LARGE SCALE GENOMIC DNA]</scope>
    <source>
        <strain evidence="3 4">SCSIO 13007</strain>
    </source>
</reference>
<dbReference type="InterPro" id="IPR003808">
    <property type="entry name" value="Fe-S_metab-assoc_dom"/>
</dbReference>
<dbReference type="Proteomes" id="UP000325957">
    <property type="component" value="Unassembled WGS sequence"/>
</dbReference>
<evidence type="ECO:0000259" key="2">
    <source>
        <dbReference type="Pfam" id="PF02657"/>
    </source>
</evidence>
<dbReference type="PANTHER" id="PTHR43597">
    <property type="entry name" value="SULFUR ACCEPTOR PROTEIN CSDE"/>
    <property type="match status" value="1"/>
</dbReference>
<dbReference type="EMBL" id="SZWF01000019">
    <property type="protein sequence ID" value="KAA9393400.1"/>
    <property type="molecule type" value="Genomic_DNA"/>
</dbReference>
<sequence>MSTAEDLISGQDLTKDLPEAVAELVEDFQAVPQQDRLQLLLEFSRQLPELPDRYGEHPEELEQVVECQSPLFLTVEWDRQAETGSDDTPVRLFFSAPQEAPTTRGFASILHEGLDGLTAAQIRDLPADLTERFALTQLVSPLRMRGMSAMLERVRRRVAQLPRT</sequence>
<feature type="domain" description="Fe-S metabolism associated" evidence="2">
    <location>
        <begin position="25"/>
        <end position="156"/>
    </location>
</feature>
<protein>
    <submittedName>
        <fullName evidence="3">SufE family protein</fullName>
    </submittedName>
</protein>
<evidence type="ECO:0000256" key="1">
    <source>
        <dbReference type="ARBA" id="ARBA00010282"/>
    </source>
</evidence>
<comment type="caution">
    <text evidence="3">The sequence shown here is derived from an EMBL/GenBank/DDBJ whole genome shotgun (WGS) entry which is preliminary data.</text>
</comment>
<dbReference type="Gene3D" id="3.90.1010.10">
    <property type="match status" value="1"/>
</dbReference>
<dbReference type="AlphaFoldDB" id="A0A5J5KVX7"/>
<name>A0A5J5KVX7_9MICC</name>
<dbReference type="PANTHER" id="PTHR43597:SF5">
    <property type="entry name" value="SUFE-LIKE PROTEIN 2, CHLOROPLASTIC"/>
    <property type="match status" value="1"/>
</dbReference>
<evidence type="ECO:0000313" key="4">
    <source>
        <dbReference type="Proteomes" id="UP000325957"/>
    </source>
</evidence>
<comment type="similarity">
    <text evidence="1">Belongs to the SufE family.</text>
</comment>
<proteinExistence type="inferred from homology"/>
<organism evidence="3 4">
    <name type="scientific">Kocuria coralli</name>
    <dbReference type="NCBI Taxonomy" id="1461025"/>
    <lineage>
        <taxon>Bacteria</taxon>
        <taxon>Bacillati</taxon>
        <taxon>Actinomycetota</taxon>
        <taxon>Actinomycetes</taxon>
        <taxon>Micrococcales</taxon>
        <taxon>Micrococcaceae</taxon>
        <taxon>Kocuria</taxon>
    </lineage>
</organism>
<dbReference type="OrthoDB" id="9806335at2"/>
<dbReference type="Pfam" id="PF02657">
    <property type="entry name" value="SufE"/>
    <property type="match status" value="1"/>
</dbReference>